<sequence>MSNVWRRVCRSIRSSKFQVVSIIIICFVILLYTTNDSPTETSEDLRIKINKRQQQNQQLFTRSKTTKNNITSNAKSINPYPFRVVIAPKPCTNEDVVFIVHSAVQYFDRRMLMRYTWLNKNNLQKTLALKVKIVFVTGMTNNTNVLTKLSYEQEFYQDILQSDFTDAYLNNTYKAISFLRWVSSKQGCPNASLIVKVDDDALMHSVQLPRFNETVHQILNKHRENVYMGKLISTHVNRDNSSKWFVSYELWPYKRYPIWFQGLAYMMTPKLAAKLPSLALNTAYMFTDDVYVGVLVSKIKDVDLIIDNSIVLSQGWCSVLPRAQY</sequence>
<dbReference type="GO" id="GO:0006493">
    <property type="term" value="P:protein O-linked glycosylation"/>
    <property type="evidence" value="ECO:0007669"/>
    <property type="project" value="TreeGrafter"/>
</dbReference>
<evidence type="ECO:0000256" key="9">
    <source>
        <dbReference type="ARBA" id="ARBA00023136"/>
    </source>
</evidence>
<evidence type="ECO:0000313" key="11">
    <source>
        <dbReference type="EMBL" id="KAF6019590.1"/>
    </source>
</evidence>
<evidence type="ECO:0000256" key="8">
    <source>
        <dbReference type="ARBA" id="ARBA00023034"/>
    </source>
</evidence>
<organism evidence="11 12">
    <name type="scientific">Bugula neritina</name>
    <name type="common">Brown bryozoan</name>
    <name type="synonym">Sertularia neritina</name>
    <dbReference type="NCBI Taxonomy" id="10212"/>
    <lineage>
        <taxon>Eukaryota</taxon>
        <taxon>Metazoa</taxon>
        <taxon>Spiralia</taxon>
        <taxon>Lophotrochozoa</taxon>
        <taxon>Bryozoa</taxon>
        <taxon>Gymnolaemata</taxon>
        <taxon>Cheilostomatida</taxon>
        <taxon>Flustrina</taxon>
        <taxon>Buguloidea</taxon>
        <taxon>Bugulidae</taxon>
        <taxon>Bugula</taxon>
    </lineage>
</organism>
<keyword evidence="4" id="KW-0808">Transferase</keyword>
<evidence type="ECO:0000256" key="4">
    <source>
        <dbReference type="ARBA" id="ARBA00022679"/>
    </source>
</evidence>
<dbReference type="AlphaFoldDB" id="A0A7J7J096"/>
<comment type="caution">
    <text evidence="11">The sequence shown here is derived from an EMBL/GenBank/DDBJ whole genome shotgun (WGS) entry which is preliminary data.</text>
</comment>
<gene>
    <name evidence="11" type="ORF">EB796_022116</name>
</gene>
<dbReference type="Gene3D" id="3.90.550.50">
    <property type="match status" value="1"/>
</dbReference>
<evidence type="ECO:0000256" key="7">
    <source>
        <dbReference type="ARBA" id="ARBA00022989"/>
    </source>
</evidence>
<evidence type="ECO:0000256" key="3">
    <source>
        <dbReference type="ARBA" id="ARBA00022676"/>
    </source>
</evidence>
<dbReference type="InterPro" id="IPR002659">
    <property type="entry name" value="Glyco_trans_31"/>
</dbReference>
<dbReference type="PANTHER" id="PTHR11214:SF364">
    <property type="entry name" value="HEXOSYLTRANSFERASE"/>
    <property type="match status" value="1"/>
</dbReference>
<dbReference type="EC" id="2.4.1.-" evidence="10"/>
<evidence type="ECO:0000256" key="10">
    <source>
        <dbReference type="RuleBase" id="RU363063"/>
    </source>
</evidence>
<keyword evidence="12" id="KW-1185">Reference proteome</keyword>
<proteinExistence type="inferred from homology"/>
<dbReference type="PANTHER" id="PTHR11214">
    <property type="entry name" value="BETA-1,3-N-ACETYLGLUCOSAMINYLTRANSFERASE"/>
    <property type="match status" value="1"/>
</dbReference>
<dbReference type="GO" id="GO:0016758">
    <property type="term" value="F:hexosyltransferase activity"/>
    <property type="evidence" value="ECO:0007669"/>
    <property type="project" value="InterPro"/>
</dbReference>
<evidence type="ECO:0000256" key="1">
    <source>
        <dbReference type="ARBA" id="ARBA00004323"/>
    </source>
</evidence>
<feature type="transmembrane region" description="Helical" evidence="10">
    <location>
        <begin position="12"/>
        <end position="32"/>
    </location>
</feature>
<dbReference type="Pfam" id="PF01762">
    <property type="entry name" value="Galactosyl_T"/>
    <property type="match status" value="1"/>
</dbReference>
<keyword evidence="7 10" id="KW-1133">Transmembrane helix</keyword>
<dbReference type="OrthoDB" id="115198at2759"/>
<keyword evidence="5 10" id="KW-0812">Transmembrane</keyword>
<comment type="similarity">
    <text evidence="2 10">Belongs to the glycosyltransferase 31 family.</text>
</comment>
<dbReference type="EMBL" id="VXIV02003219">
    <property type="protein sequence ID" value="KAF6019590.1"/>
    <property type="molecule type" value="Genomic_DNA"/>
</dbReference>
<name>A0A7J7J096_BUGNE</name>
<keyword evidence="8 10" id="KW-0333">Golgi apparatus</keyword>
<keyword evidence="3 10" id="KW-0328">Glycosyltransferase</keyword>
<comment type="subcellular location">
    <subcellularLocation>
        <location evidence="1 10">Golgi apparatus membrane</location>
        <topology evidence="1 10">Single-pass type II membrane protein</topology>
    </subcellularLocation>
</comment>
<dbReference type="Proteomes" id="UP000593567">
    <property type="component" value="Unassembled WGS sequence"/>
</dbReference>
<dbReference type="GO" id="GO:0000139">
    <property type="term" value="C:Golgi membrane"/>
    <property type="evidence" value="ECO:0007669"/>
    <property type="project" value="UniProtKB-SubCell"/>
</dbReference>
<evidence type="ECO:0000313" key="12">
    <source>
        <dbReference type="Proteomes" id="UP000593567"/>
    </source>
</evidence>
<protein>
    <recommendedName>
        <fullName evidence="10">Hexosyltransferase</fullName>
        <ecNumber evidence="10">2.4.1.-</ecNumber>
    </recommendedName>
</protein>
<keyword evidence="9 10" id="KW-0472">Membrane</keyword>
<keyword evidence="6 10" id="KW-0735">Signal-anchor</keyword>
<evidence type="ECO:0000256" key="2">
    <source>
        <dbReference type="ARBA" id="ARBA00008661"/>
    </source>
</evidence>
<reference evidence="11" key="1">
    <citation type="submission" date="2020-06" db="EMBL/GenBank/DDBJ databases">
        <title>Draft genome of Bugula neritina, a colonial animal packing powerful symbionts and potential medicines.</title>
        <authorList>
            <person name="Rayko M."/>
        </authorList>
    </citation>
    <scope>NUCLEOTIDE SEQUENCE [LARGE SCALE GENOMIC DNA]</scope>
    <source>
        <strain evidence="11">Kwan_BN1</strain>
    </source>
</reference>
<evidence type="ECO:0000256" key="6">
    <source>
        <dbReference type="ARBA" id="ARBA00022968"/>
    </source>
</evidence>
<accession>A0A7J7J096</accession>
<evidence type="ECO:0000256" key="5">
    <source>
        <dbReference type="ARBA" id="ARBA00022692"/>
    </source>
</evidence>